<dbReference type="Gene3D" id="2.40.160.60">
    <property type="entry name" value="Outer membrane protein transport protein (OMPP1/FadL/TodX)"/>
    <property type="match status" value="1"/>
</dbReference>
<keyword evidence="5" id="KW-0812">Transmembrane</keyword>
<keyword evidence="10" id="KW-1185">Reference proteome</keyword>
<dbReference type="InterPro" id="IPR005017">
    <property type="entry name" value="OMPP1/FadL/TodX"/>
</dbReference>
<comment type="similarity">
    <text evidence="3">Belongs to the OmpP1/FadL family.</text>
</comment>
<reference evidence="9 10" key="1">
    <citation type="submission" date="2018-11" db="EMBL/GenBank/DDBJ databases">
        <title>Flavobacterium sp. nov., YIM 102701-2 draft genome.</title>
        <authorList>
            <person name="Li G."/>
            <person name="Jiang Y."/>
        </authorList>
    </citation>
    <scope>NUCLEOTIDE SEQUENCE [LARGE SCALE GENOMIC DNA]</scope>
    <source>
        <strain evidence="9 10">YIM 102701-2</strain>
    </source>
</reference>
<organism evidence="9 10">
    <name type="scientific">Paenimyroides tangerinum</name>
    <dbReference type="NCBI Taxonomy" id="2488728"/>
    <lineage>
        <taxon>Bacteria</taxon>
        <taxon>Pseudomonadati</taxon>
        <taxon>Bacteroidota</taxon>
        <taxon>Flavobacteriia</taxon>
        <taxon>Flavobacteriales</taxon>
        <taxon>Flavobacteriaceae</taxon>
        <taxon>Paenimyroides</taxon>
    </lineage>
</organism>
<keyword evidence="8" id="KW-0998">Cell outer membrane</keyword>
<comment type="caution">
    <text evidence="9">The sequence shown here is derived from an EMBL/GenBank/DDBJ whole genome shotgun (WGS) entry which is preliminary data.</text>
</comment>
<dbReference type="Pfam" id="PF03687">
    <property type="entry name" value="UPF0164"/>
    <property type="match status" value="1"/>
</dbReference>
<dbReference type="OrthoDB" id="9765571at2"/>
<name>A0A3P3WCQ7_9FLAO</name>
<accession>A0A3P3WCQ7</accession>
<keyword evidence="4" id="KW-1134">Transmembrane beta strand</keyword>
<dbReference type="InterPro" id="IPR005362">
    <property type="entry name" value="UPF0164"/>
</dbReference>
<comment type="subcellular location">
    <subcellularLocation>
        <location evidence="1">Cell outer membrane</location>
        <topology evidence="1">Multi-pass membrane protein</topology>
    </subcellularLocation>
</comment>
<keyword evidence="6" id="KW-0732">Signal</keyword>
<dbReference type="RefSeq" id="WP_125016939.1">
    <property type="nucleotide sequence ID" value="NZ_RQVQ01000003.1"/>
</dbReference>
<evidence type="ECO:0000313" key="9">
    <source>
        <dbReference type="EMBL" id="RRJ92840.1"/>
    </source>
</evidence>
<evidence type="ECO:0000313" key="10">
    <source>
        <dbReference type="Proteomes" id="UP000275719"/>
    </source>
</evidence>
<evidence type="ECO:0000256" key="6">
    <source>
        <dbReference type="ARBA" id="ARBA00022729"/>
    </source>
</evidence>
<dbReference type="Proteomes" id="UP000275719">
    <property type="component" value="Unassembled WGS sequence"/>
</dbReference>
<keyword evidence="7" id="KW-0472">Membrane</keyword>
<proteinExistence type="inferred from homology"/>
<evidence type="ECO:0000256" key="7">
    <source>
        <dbReference type="ARBA" id="ARBA00023136"/>
    </source>
</evidence>
<dbReference type="Pfam" id="PF03349">
    <property type="entry name" value="Toluene_X"/>
    <property type="match status" value="1"/>
</dbReference>
<evidence type="ECO:0000256" key="2">
    <source>
        <dbReference type="ARBA" id="ARBA00005846"/>
    </source>
</evidence>
<protein>
    <submittedName>
        <fullName evidence="9">Transporter</fullName>
    </submittedName>
</protein>
<comment type="similarity">
    <text evidence="2">Belongs to the UPF0164 family.</text>
</comment>
<sequence length="509" mass="56215">MKKYIIFAGALLIAPQIWSQELEPTDAIRFGSNQLNGSARYNAMSGAFGAIGGDVSAIQDNAAGSAVFNYNNVSFGANISSRKNNASFLNYNSTEKNTALDFSHFGAVFVVDGKEDSKIKNYNFGLIINNQATYDNNYRIQGINNQSIGNYFLQHANFGDNGSPVPLDLVQTMQGETIGDLYDFLNSQPNGFQAQQAMMGYQGYILNDEPNGSYSLNVAPGKYYQETLMNTSGFNSKLTGNFGLNIDNKYYLGANLNVSFIDFNKSISTFEENTAPVTNGVGTILFDNNIYTYGSGFSFNIGGIAKLTESTRVGLSYESPTWYGLNDESQQRLQTYSYDNGVRSMHDVNPNLVTLFDRYRIKTPSTFGASFAYIFGKSGIISVDYKIKDFSTTKYSSDTSNFSDLNNYYSNNLKSSSEVRIGGEYRISQVSLRAGYRYVQSPYKQTNIIGDVNSVSGGIGYSFGAARLDFGYSYTHQPMSMNVISSGLDDYATVKTKHNNFSLTYSFSF</sequence>
<dbReference type="GO" id="GO:0009279">
    <property type="term" value="C:cell outer membrane"/>
    <property type="evidence" value="ECO:0007669"/>
    <property type="project" value="UniProtKB-SubCell"/>
</dbReference>
<evidence type="ECO:0000256" key="8">
    <source>
        <dbReference type="ARBA" id="ARBA00023237"/>
    </source>
</evidence>
<gene>
    <name evidence="9" type="ORF">EG240_02155</name>
</gene>
<evidence type="ECO:0000256" key="5">
    <source>
        <dbReference type="ARBA" id="ARBA00022692"/>
    </source>
</evidence>
<evidence type="ECO:0000256" key="4">
    <source>
        <dbReference type="ARBA" id="ARBA00022452"/>
    </source>
</evidence>
<evidence type="ECO:0000256" key="1">
    <source>
        <dbReference type="ARBA" id="ARBA00004571"/>
    </source>
</evidence>
<dbReference type="AlphaFoldDB" id="A0A3P3WCQ7"/>
<dbReference type="SUPFAM" id="SSF56935">
    <property type="entry name" value="Porins"/>
    <property type="match status" value="1"/>
</dbReference>
<dbReference type="EMBL" id="RQVQ01000003">
    <property type="protein sequence ID" value="RRJ92840.1"/>
    <property type="molecule type" value="Genomic_DNA"/>
</dbReference>
<evidence type="ECO:0000256" key="3">
    <source>
        <dbReference type="ARBA" id="ARBA00008163"/>
    </source>
</evidence>